<dbReference type="PIRSF" id="PIRSF015582">
    <property type="entry name" value="Cit_lyase_B"/>
    <property type="match status" value="1"/>
</dbReference>
<dbReference type="RefSeq" id="WP_189011361.1">
    <property type="nucleotide sequence ID" value="NZ_BMPP01000020.1"/>
</dbReference>
<dbReference type="Proteomes" id="UP000647587">
    <property type="component" value="Unassembled WGS sequence"/>
</dbReference>
<keyword evidence="3" id="KW-0460">Magnesium</keyword>
<organism evidence="5 6">
    <name type="scientific">Deinococcus malanensis</name>
    <dbReference type="NCBI Taxonomy" id="1706855"/>
    <lineage>
        <taxon>Bacteria</taxon>
        <taxon>Thermotogati</taxon>
        <taxon>Deinococcota</taxon>
        <taxon>Deinococci</taxon>
        <taxon>Deinococcales</taxon>
        <taxon>Deinococcaceae</taxon>
        <taxon>Deinococcus</taxon>
    </lineage>
</organism>
<dbReference type="PANTHER" id="PTHR32308">
    <property type="entry name" value="LYASE BETA SUBUNIT, PUTATIVE (AFU_ORTHOLOGUE AFUA_4G13030)-RELATED"/>
    <property type="match status" value="1"/>
</dbReference>
<keyword evidence="2" id="KW-0479">Metal-binding</keyword>
<feature type="domain" description="HpcH/HpaI aldolase/citrate lyase" evidence="4">
    <location>
        <begin position="8"/>
        <end position="240"/>
    </location>
</feature>
<evidence type="ECO:0000313" key="5">
    <source>
        <dbReference type="EMBL" id="GGK39480.1"/>
    </source>
</evidence>
<gene>
    <name evidence="5" type="ORF">GCM10008955_36590</name>
</gene>
<reference evidence="6" key="1">
    <citation type="journal article" date="2019" name="Int. J. Syst. Evol. Microbiol.">
        <title>The Global Catalogue of Microorganisms (GCM) 10K type strain sequencing project: providing services to taxonomists for standard genome sequencing and annotation.</title>
        <authorList>
            <consortium name="The Broad Institute Genomics Platform"/>
            <consortium name="The Broad Institute Genome Sequencing Center for Infectious Disease"/>
            <person name="Wu L."/>
            <person name="Ma J."/>
        </authorList>
    </citation>
    <scope>NUCLEOTIDE SEQUENCE [LARGE SCALE GENOMIC DNA]</scope>
    <source>
        <strain evidence="6">JCM 30331</strain>
    </source>
</reference>
<dbReference type="InterPro" id="IPR040442">
    <property type="entry name" value="Pyrv_kinase-like_dom_sf"/>
</dbReference>
<keyword evidence="5" id="KW-0456">Lyase</keyword>
<evidence type="ECO:0000256" key="3">
    <source>
        <dbReference type="ARBA" id="ARBA00022842"/>
    </source>
</evidence>
<comment type="caution">
    <text evidence="5">The sequence shown here is derived from an EMBL/GenBank/DDBJ whole genome shotgun (WGS) entry which is preliminary data.</text>
</comment>
<dbReference type="GO" id="GO:0016829">
    <property type="term" value="F:lyase activity"/>
    <property type="evidence" value="ECO:0007669"/>
    <property type="project" value="UniProtKB-KW"/>
</dbReference>
<dbReference type="SUPFAM" id="SSF51621">
    <property type="entry name" value="Phosphoenolpyruvate/pyruvate domain"/>
    <property type="match status" value="1"/>
</dbReference>
<comment type="cofactor">
    <cofactor evidence="1">
        <name>Mg(2+)</name>
        <dbReference type="ChEBI" id="CHEBI:18420"/>
    </cofactor>
</comment>
<keyword evidence="6" id="KW-1185">Reference proteome</keyword>
<dbReference type="EMBL" id="BMPP01000020">
    <property type="protein sequence ID" value="GGK39480.1"/>
    <property type="molecule type" value="Genomic_DNA"/>
</dbReference>
<dbReference type="InterPro" id="IPR015813">
    <property type="entry name" value="Pyrv/PenolPyrv_kinase-like_dom"/>
</dbReference>
<evidence type="ECO:0000259" key="4">
    <source>
        <dbReference type="Pfam" id="PF03328"/>
    </source>
</evidence>
<dbReference type="PANTHER" id="PTHR32308:SF10">
    <property type="entry name" value="CITRATE LYASE SUBUNIT BETA"/>
    <property type="match status" value="1"/>
</dbReference>
<name>A0ABQ2F4D1_9DEIO</name>
<protein>
    <submittedName>
        <fullName evidence="5">CoA ester lyase</fullName>
    </submittedName>
</protein>
<evidence type="ECO:0000256" key="1">
    <source>
        <dbReference type="ARBA" id="ARBA00001946"/>
    </source>
</evidence>
<dbReference type="InterPro" id="IPR005000">
    <property type="entry name" value="Aldolase/citrate-lyase_domain"/>
</dbReference>
<evidence type="ECO:0000313" key="6">
    <source>
        <dbReference type="Proteomes" id="UP000647587"/>
    </source>
</evidence>
<accession>A0ABQ2F4D1</accession>
<dbReference type="Pfam" id="PF03328">
    <property type="entry name" value="HpcH_HpaI"/>
    <property type="match status" value="1"/>
</dbReference>
<dbReference type="Gene3D" id="3.20.20.60">
    <property type="entry name" value="Phosphoenolpyruvate-binding domains"/>
    <property type="match status" value="1"/>
</dbReference>
<dbReference type="InterPro" id="IPR011206">
    <property type="entry name" value="Citrate_lyase_beta/mcl1/mcl2"/>
</dbReference>
<sequence>MIPSRLERSQLFVPAHRWRMIEKAVISPADAVVLDLEDAVPVEEKLTARVNVIRALTELEFGGRLRVVRLNSLDTPFAYRDLIEVVEAAGEKLDLVMLPKANAARDVQFVVTLLTQVEAATGLTQPTGIEVQIETAAGVLNIREIAAASSRLESLIFGPGDFAASARMPLEHIGERGDYDADYPGDRWHHVMQSIVLAARAHGLRCLDGPYARLDHPDGLIRSTRIARGLGFDGKQCIHPGQLNRVNVAFSHTPQEVAHAQAVVAPRPFASASCRPAVSLEGRMVDAANIRMAQVTLHRHAQERRTP</sequence>
<proteinExistence type="predicted"/>
<evidence type="ECO:0000256" key="2">
    <source>
        <dbReference type="ARBA" id="ARBA00022723"/>
    </source>
</evidence>